<sequence>MEDRPLAAMHPSLFQTAWWLDAVAPHAWDEVQVHENGLLVARLPFVRSRRHGLTRLTQPPLGRTLGPWLAYSSDRYDRRLAQHKAWLGALIDQLPPFDLFEQNCSPELDNWLPFYWRGFSQTTRYTYRFERVDDLPAMRRRMNSNLRADLNRGTQQLEVRESEDVEQLWQLCRQTFERQGEHFPFSRPLVERAYGACRQRQAGTILLAVDDQDRVHAANFFVWDDHTLFGLLNGRTDQFRIRGAQALLIWEAMDYAARRKIAFDFQGSMIESIEGYFRGFGARLTPYSHISKTSGRYRTLHQTQSILSAAAHLLPGKRG</sequence>
<dbReference type="InterPro" id="IPR038740">
    <property type="entry name" value="BioF2-like_GNAT_dom"/>
</dbReference>
<dbReference type="Pfam" id="PF13480">
    <property type="entry name" value="Acetyltransf_6"/>
    <property type="match status" value="1"/>
</dbReference>
<comment type="caution">
    <text evidence="2">The sequence shown here is derived from an EMBL/GenBank/DDBJ whole genome shotgun (WGS) entry which is preliminary data.</text>
</comment>
<proteinExistence type="predicted"/>
<dbReference type="InterPro" id="IPR016181">
    <property type="entry name" value="Acyl_CoA_acyltransferase"/>
</dbReference>
<dbReference type="SUPFAM" id="SSF55729">
    <property type="entry name" value="Acyl-CoA N-acyltransferases (Nat)"/>
    <property type="match status" value="1"/>
</dbReference>
<organism evidence="2 3">
    <name type="scientific">Deinococcus phoenicis</name>
    <dbReference type="NCBI Taxonomy" id="1476583"/>
    <lineage>
        <taxon>Bacteria</taxon>
        <taxon>Thermotogati</taxon>
        <taxon>Deinococcota</taxon>
        <taxon>Deinococci</taxon>
        <taxon>Deinococcales</taxon>
        <taxon>Deinococcaceae</taxon>
        <taxon>Deinococcus</taxon>
    </lineage>
</organism>
<reference evidence="2 3" key="1">
    <citation type="submission" date="2014-03" db="EMBL/GenBank/DDBJ databases">
        <title>Draft genome sequence of Deinococcus phoenicis 1P10ME.</title>
        <authorList>
            <person name="Stepanov V.G."/>
            <person name="Vaishampayan P."/>
            <person name="Venkateswaran K."/>
            <person name="Fox G.E."/>
        </authorList>
    </citation>
    <scope>NUCLEOTIDE SEQUENCE [LARGE SCALE GENOMIC DNA]</scope>
    <source>
        <strain evidence="2 3">1P10ME</strain>
    </source>
</reference>
<dbReference type="PATRIC" id="fig|1476583.3.peg.1787"/>
<evidence type="ECO:0000313" key="3">
    <source>
        <dbReference type="Proteomes" id="UP000020492"/>
    </source>
</evidence>
<dbReference type="Gene3D" id="3.40.630.30">
    <property type="match status" value="1"/>
</dbReference>
<keyword evidence="3" id="KW-1185">Reference proteome</keyword>
<dbReference type="STRING" id="1476583.DEIPH_ctg026orf0051"/>
<feature type="domain" description="BioF2-like acetyltransferase" evidence="1">
    <location>
        <begin position="139"/>
        <end position="265"/>
    </location>
</feature>
<protein>
    <recommendedName>
        <fullName evidence="1">BioF2-like acetyltransferase domain-containing protein</fullName>
    </recommendedName>
</protein>
<dbReference type="Proteomes" id="UP000020492">
    <property type="component" value="Unassembled WGS sequence"/>
</dbReference>
<name>A0A016QQK0_9DEIO</name>
<dbReference type="AlphaFoldDB" id="A0A016QQK0"/>
<dbReference type="EMBL" id="JHAC01000026">
    <property type="protein sequence ID" value="EYB68147.1"/>
    <property type="molecule type" value="Genomic_DNA"/>
</dbReference>
<evidence type="ECO:0000313" key="2">
    <source>
        <dbReference type="EMBL" id="EYB68147.1"/>
    </source>
</evidence>
<dbReference type="eggNOG" id="COG2348">
    <property type="taxonomic scope" value="Bacteria"/>
</dbReference>
<gene>
    <name evidence="2" type="ORF">DEIPH_ctg026orf0051</name>
</gene>
<evidence type="ECO:0000259" key="1">
    <source>
        <dbReference type="Pfam" id="PF13480"/>
    </source>
</evidence>
<accession>A0A016QQK0</accession>